<evidence type="ECO:0000256" key="12">
    <source>
        <dbReference type="PIRSR" id="PIRSR001492-2"/>
    </source>
</evidence>
<evidence type="ECO:0000256" key="5">
    <source>
        <dbReference type="ARBA" id="ARBA00008819"/>
    </source>
</evidence>
<comment type="cofactor">
    <cofactor evidence="2">
        <name>Mn(2+)</name>
        <dbReference type="ChEBI" id="CHEBI:29035"/>
    </cofactor>
</comment>
<dbReference type="EC" id="5.4.2.12" evidence="10 11"/>
<dbReference type="GO" id="GO:0005829">
    <property type="term" value="C:cytosol"/>
    <property type="evidence" value="ECO:0007669"/>
    <property type="project" value="TreeGrafter"/>
</dbReference>
<dbReference type="SUPFAM" id="SSF64158">
    <property type="entry name" value="2,3-Bisphosphoglycerate-independent phosphoglycerate mutase, substrate-binding domain"/>
    <property type="match status" value="1"/>
</dbReference>
<dbReference type="InterPro" id="IPR005995">
    <property type="entry name" value="Pgm_bpd_ind"/>
</dbReference>
<dbReference type="FunFam" id="3.40.1450.10:FF:000002">
    <property type="entry name" value="2,3-bisphosphoglycerate-independent phosphoglycerate mutase"/>
    <property type="match status" value="1"/>
</dbReference>
<dbReference type="GO" id="GO:0006007">
    <property type="term" value="P:glucose catabolic process"/>
    <property type="evidence" value="ECO:0007669"/>
    <property type="project" value="InterPro"/>
</dbReference>
<comment type="caution">
    <text evidence="10">Lacks conserved residue(s) required for the propagation of feature annotation.</text>
</comment>
<dbReference type="STRING" id="1797517.A3F61_04645"/>
<dbReference type="HAMAP" id="MF_01038">
    <property type="entry name" value="GpmI"/>
    <property type="match status" value="1"/>
</dbReference>
<comment type="similarity">
    <text evidence="5 10">Belongs to the BPG-independent phosphoglycerate mutase family.</text>
</comment>
<dbReference type="InterPro" id="IPR036646">
    <property type="entry name" value="PGAM_B_sf"/>
</dbReference>
<evidence type="ECO:0000256" key="8">
    <source>
        <dbReference type="ARBA" id="ARBA00023211"/>
    </source>
</evidence>
<keyword evidence="9 10" id="KW-0413">Isomerase</keyword>
<protein>
    <recommendedName>
        <fullName evidence="10 11">2,3-bisphosphoglycerate-independent phosphoglycerate mutase</fullName>
        <shortName evidence="10">BPG-independent PGAM</shortName>
        <shortName evidence="10">Phosphoglyceromutase</shortName>
        <shortName evidence="10">iPGM</shortName>
        <ecNumber evidence="10 11">5.4.2.12</ecNumber>
    </recommendedName>
</protein>
<dbReference type="Gene3D" id="3.40.1450.10">
    <property type="entry name" value="BPG-independent phosphoglycerate mutase, domain B"/>
    <property type="match status" value="1"/>
</dbReference>
<reference evidence="16 17" key="1">
    <citation type="journal article" date="2016" name="Nat. Commun.">
        <title>Thousands of microbial genomes shed light on interconnected biogeochemical processes in an aquifer system.</title>
        <authorList>
            <person name="Anantharaman K."/>
            <person name="Brown C.T."/>
            <person name="Hug L.A."/>
            <person name="Sharon I."/>
            <person name="Castelle C.J."/>
            <person name="Probst A.J."/>
            <person name="Thomas B.C."/>
            <person name="Singh A."/>
            <person name="Wilkins M.J."/>
            <person name="Karaoz U."/>
            <person name="Brodie E.L."/>
            <person name="Williams K.H."/>
            <person name="Hubbard S.S."/>
            <person name="Banfield J.F."/>
        </authorList>
    </citation>
    <scope>NUCLEOTIDE SEQUENCE [LARGE SCALE GENOMIC DNA]</scope>
</reference>
<evidence type="ECO:0000256" key="3">
    <source>
        <dbReference type="ARBA" id="ARBA00002315"/>
    </source>
</evidence>
<dbReference type="GO" id="GO:0006096">
    <property type="term" value="P:glycolytic process"/>
    <property type="evidence" value="ECO:0007669"/>
    <property type="project" value="UniProtKB-UniRule"/>
</dbReference>
<dbReference type="InterPro" id="IPR011258">
    <property type="entry name" value="BPG-indep_PGM_N"/>
</dbReference>
<name>A0A1G1V4W6_9BACT</name>
<dbReference type="NCBIfam" id="TIGR01307">
    <property type="entry name" value="pgm_bpd_ind"/>
    <property type="match status" value="1"/>
</dbReference>
<evidence type="ECO:0000256" key="9">
    <source>
        <dbReference type="ARBA" id="ARBA00023235"/>
    </source>
</evidence>
<keyword evidence="7 10" id="KW-0324">Glycolysis</keyword>
<evidence type="ECO:0000256" key="1">
    <source>
        <dbReference type="ARBA" id="ARBA00000370"/>
    </source>
</evidence>
<feature type="binding site" evidence="13">
    <location>
        <position position="433"/>
    </location>
    <ligand>
        <name>Mn(2+)</name>
        <dbReference type="ChEBI" id="CHEBI:29035"/>
        <label>1</label>
    </ligand>
</feature>
<feature type="binding site" evidence="10 12">
    <location>
        <position position="184"/>
    </location>
    <ligand>
        <name>substrate</name>
    </ligand>
</feature>
<feature type="domain" description="Metalloenzyme" evidence="14">
    <location>
        <begin position="5"/>
        <end position="532"/>
    </location>
</feature>
<dbReference type="PANTHER" id="PTHR31637">
    <property type="entry name" value="2,3-BISPHOSPHOGLYCERATE-INDEPENDENT PHOSPHOGLYCERATE MUTASE"/>
    <property type="match status" value="1"/>
</dbReference>
<sequence length="543" mass="59920">MVPFVVLIILDGWGLAPDSPGNAISQANLPNLKSYLSAYPHTTLTASGEEVGLPRGEVGNTETGHLNLGAGRVVYQDLLRINMSISDGSFFKNTTLISAIEHAKKNNSNLHLMGLVGTGGVHSSTEHLFALINLCKQQNFSRVFLHLFTDGRDSPPNTAISYLQKVENVLQTTGIGTIASIMGRFWSLDRDFRWERTQTAYRALTRGEGLLTAEYKIEIEKSYEKGISDEFLEPLIITKNGTPRAIISENDAVVFFNFRIDRPRQLTRAFVFEDFNTENQQAFDFDPYEIKYKKTHLAPLVSSGGFERGEKIKNMYFVTMAQYEKTTLSYLQVAFPPTVVNLPLGGVISQNGLRQVRIAESEKERFVTFYFNGQREIPFSGEERKILPSLKVSTYDQKPEMSASEITTAFLEILGNTNQNKYSLFVLNFANADMVGHTGNLKAAITACEVIDKNLGKIVQSVKSIGGVVIITADHGNTEEMLNIDGKAETEHSANPVPFTIVGEMFLGNGNTLTSGILADVAPTILKLLGIPQPSDMTGRALV</sequence>
<dbReference type="GO" id="GO:0004619">
    <property type="term" value="F:phosphoglycerate mutase activity"/>
    <property type="evidence" value="ECO:0007669"/>
    <property type="project" value="UniProtKB-UniRule"/>
</dbReference>
<feature type="binding site" evidence="13">
    <location>
        <position position="11"/>
    </location>
    <ligand>
        <name>Mn(2+)</name>
        <dbReference type="ChEBI" id="CHEBI:29035"/>
        <label>2</label>
    </ligand>
</feature>
<feature type="binding site" evidence="10 12">
    <location>
        <begin position="259"/>
        <end position="262"/>
    </location>
    <ligand>
        <name>substrate</name>
    </ligand>
</feature>
<comment type="subunit">
    <text evidence="10">Monomer.</text>
</comment>
<comment type="function">
    <text evidence="3 10">Catalyzes the interconversion of 2-phosphoglycerate and 3-phosphoglycerate.</text>
</comment>
<gene>
    <name evidence="10" type="primary">gpmI</name>
    <name evidence="16" type="ORF">A3F61_04645</name>
</gene>
<feature type="binding site" evidence="10 12">
    <location>
        <begin position="152"/>
        <end position="153"/>
    </location>
    <ligand>
        <name>substrate</name>
    </ligand>
</feature>
<evidence type="ECO:0000256" key="11">
    <source>
        <dbReference type="NCBIfam" id="TIGR01307"/>
    </source>
</evidence>
<evidence type="ECO:0000259" key="15">
    <source>
        <dbReference type="Pfam" id="PF06415"/>
    </source>
</evidence>
<dbReference type="EMBL" id="MHCA01000056">
    <property type="protein sequence ID" value="OGY10415.1"/>
    <property type="molecule type" value="Genomic_DNA"/>
</dbReference>
<evidence type="ECO:0000256" key="6">
    <source>
        <dbReference type="ARBA" id="ARBA00022723"/>
    </source>
</evidence>
<proteinExistence type="inferred from homology"/>
<dbReference type="SUPFAM" id="SSF53649">
    <property type="entry name" value="Alkaline phosphatase-like"/>
    <property type="match status" value="1"/>
</dbReference>
<comment type="caution">
    <text evidence="16">The sequence shown here is derived from an EMBL/GenBank/DDBJ whole genome shotgun (WGS) entry which is preliminary data.</text>
</comment>
<evidence type="ECO:0000256" key="2">
    <source>
        <dbReference type="ARBA" id="ARBA00001936"/>
    </source>
</evidence>
<dbReference type="Gene3D" id="3.40.720.10">
    <property type="entry name" value="Alkaline Phosphatase, subunit A"/>
    <property type="match status" value="1"/>
</dbReference>
<keyword evidence="6 13" id="KW-0479">Metal-binding</keyword>
<evidence type="ECO:0000256" key="7">
    <source>
        <dbReference type="ARBA" id="ARBA00023152"/>
    </source>
</evidence>
<feature type="binding site" evidence="13">
    <location>
        <position position="437"/>
    </location>
    <ligand>
        <name>Mn(2+)</name>
        <dbReference type="ChEBI" id="CHEBI:29035"/>
        <label>1</label>
    </ligand>
</feature>
<evidence type="ECO:0000313" key="17">
    <source>
        <dbReference type="Proteomes" id="UP000178272"/>
    </source>
</evidence>
<keyword evidence="8 13" id="KW-0464">Manganese</keyword>
<dbReference type="CDD" id="cd16010">
    <property type="entry name" value="iPGM"/>
    <property type="match status" value="1"/>
</dbReference>
<accession>A0A1G1V4W6</accession>
<dbReference type="Proteomes" id="UP000178272">
    <property type="component" value="Unassembled WGS sequence"/>
</dbReference>
<feature type="binding site" evidence="10 12">
    <location>
        <position position="363"/>
    </location>
    <ligand>
        <name>substrate</name>
    </ligand>
</feature>
<dbReference type="PANTHER" id="PTHR31637:SF0">
    <property type="entry name" value="2,3-BISPHOSPHOGLYCERATE-INDEPENDENT PHOSPHOGLYCERATE MUTASE"/>
    <property type="match status" value="1"/>
</dbReference>
<comment type="pathway">
    <text evidence="4 10">Carbohydrate degradation; glycolysis; pyruvate from D-glyceraldehyde 3-phosphate: step 3/5.</text>
</comment>
<evidence type="ECO:0000256" key="4">
    <source>
        <dbReference type="ARBA" id="ARBA00004798"/>
    </source>
</evidence>
<feature type="domain" description="BPG-independent PGAM N-terminal" evidence="15">
    <location>
        <begin position="81"/>
        <end position="325"/>
    </location>
</feature>
<dbReference type="InterPro" id="IPR017850">
    <property type="entry name" value="Alkaline_phosphatase_core_sf"/>
</dbReference>
<dbReference type="UniPathway" id="UPA00109">
    <property type="reaction ID" value="UER00186"/>
</dbReference>
<evidence type="ECO:0000256" key="10">
    <source>
        <dbReference type="HAMAP-Rule" id="MF_01038"/>
    </source>
</evidence>
<dbReference type="Pfam" id="PF06415">
    <property type="entry name" value="iPGM_N"/>
    <property type="match status" value="1"/>
</dbReference>
<feature type="binding site" evidence="13">
    <location>
        <position position="474"/>
    </location>
    <ligand>
        <name>Mn(2+)</name>
        <dbReference type="ChEBI" id="CHEBI:29035"/>
        <label>2</label>
    </ligand>
</feature>
<evidence type="ECO:0000313" key="16">
    <source>
        <dbReference type="EMBL" id="OGY10415.1"/>
    </source>
</evidence>
<dbReference type="InterPro" id="IPR006124">
    <property type="entry name" value="Metalloenzyme"/>
</dbReference>
<dbReference type="PIRSF" id="PIRSF001492">
    <property type="entry name" value="IPGAM"/>
    <property type="match status" value="1"/>
</dbReference>
<feature type="binding site" evidence="13">
    <location>
        <position position="475"/>
    </location>
    <ligand>
        <name>Mn(2+)</name>
        <dbReference type="ChEBI" id="CHEBI:29035"/>
        <label>2</label>
    </ligand>
</feature>
<feature type="binding site" evidence="13">
    <location>
        <position position="492"/>
    </location>
    <ligand>
        <name>Mn(2+)</name>
        <dbReference type="ChEBI" id="CHEBI:29035"/>
        <label>1</label>
    </ligand>
</feature>
<feature type="binding site" evidence="10 12">
    <location>
        <position position="190"/>
    </location>
    <ligand>
        <name>substrate</name>
    </ligand>
</feature>
<comment type="catalytic activity">
    <reaction evidence="1 10">
        <text>(2R)-2-phosphoglycerate = (2R)-3-phosphoglycerate</text>
        <dbReference type="Rhea" id="RHEA:15901"/>
        <dbReference type="ChEBI" id="CHEBI:58272"/>
        <dbReference type="ChEBI" id="CHEBI:58289"/>
        <dbReference type="EC" id="5.4.2.12"/>
    </reaction>
</comment>
<dbReference type="AlphaFoldDB" id="A0A1G1V4W6"/>
<feature type="binding site" evidence="10 12">
    <location>
        <position position="122"/>
    </location>
    <ligand>
        <name>substrate</name>
    </ligand>
</feature>
<dbReference type="GO" id="GO:0030145">
    <property type="term" value="F:manganese ion binding"/>
    <property type="evidence" value="ECO:0007669"/>
    <property type="project" value="InterPro"/>
</dbReference>
<organism evidence="16 17">
    <name type="scientific">Candidatus Blackburnbacteria bacterium RIFCSPHIGHO2_12_FULL_41_13b</name>
    <dbReference type="NCBI Taxonomy" id="1797517"/>
    <lineage>
        <taxon>Bacteria</taxon>
        <taxon>Candidatus Blackburniibacteriota</taxon>
    </lineage>
</organism>
<evidence type="ECO:0000259" key="14">
    <source>
        <dbReference type="Pfam" id="PF01676"/>
    </source>
</evidence>
<dbReference type="Pfam" id="PF01676">
    <property type="entry name" value="Metalloenzyme"/>
    <property type="match status" value="1"/>
</dbReference>
<evidence type="ECO:0000256" key="13">
    <source>
        <dbReference type="PIRSR" id="PIRSR001492-3"/>
    </source>
</evidence>